<evidence type="ECO:0008006" key="3">
    <source>
        <dbReference type="Google" id="ProtNLM"/>
    </source>
</evidence>
<dbReference type="AlphaFoldDB" id="A0A2K9EM75"/>
<accession>A0A2K9EM75</accession>
<dbReference type="OrthoDB" id="7802556at2"/>
<evidence type="ECO:0000313" key="2">
    <source>
        <dbReference type="Proteomes" id="UP000233742"/>
    </source>
</evidence>
<organism evidence="1 2">
    <name type="scientific">Paracoccus tegillarcae</name>
    <dbReference type="NCBI Taxonomy" id="1529068"/>
    <lineage>
        <taxon>Bacteria</taxon>
        <taxon>Pseudomonadati</taxon>
        <taxon>Pseudomonadota</taxon>
        <taxon>Alphaproteobacteria</taxon>
        <taxon>Rhodobacterales</taxon>
        <taxon>Paracoccaceae</taxon>
        <taxon>Paracoccus</taxon>
    </lineage>
</organism>
<dbReference type="SUPFAM" id="SSF52540">
    <property type="entry name" value="P-loop containing nucleoside triphosphate hydrolases"/>
    <property type="match status" value="1"/>
</dbReference>
<evidence type="ECO:0000313" key="1">
    <source>
        <dbReference type="EMBL" id="AUH32705.1"/>
    </source>
</evidence>
<dbReference type="KEGG" id="paro:CUV01_04295"/>
<proteinExistence type="predicted"/>
<dbReference type="EMBL" id="CP025408">
    <property type="protein sequence ID" value="AUH32705.1"/>
    <property type="molecule type" value="Genomic_DNA"/>
</dbReference>
<dbReference type="Gene3D" id="3.40.50.300">
    <property type="entry name" value="P-loop containing nucleotide triphosphate hydrolases"/>
    <property type="match status" value="1"/>
</dbReference>
<name>A0A2K9EM75_9RHOB</name>
<gene>
    <name evidence="1" type="ORF">CUV01_04295</name>
</gene>
<sequence>MTQPFRSFVIFAEMRTGSNLLEATMNKIKRVTCFGEAFNPYLLGWPDTDTLRGMTAEERESDPHKLLGLLMDKPDHLLGFRYFHDHDPRVFDAIMAERSCAKIILTRNPLESYVSTKLALETNQWKLNEAETPISTKICFVWQEFREQLGAIEEFRARVQHGLQVSGQSAFWLSYDDLRNGEIMKGMMHWLGRTDLEKVPPANDQVPQNPREMAEKVSNFSEMQTQLTAMDPFALGRIPNFESSRGPAVPSFFASEAGAGLVFMPVGGGPTDPVLEWLRNLGPLKGDFTQNSLRQWKRGHPGHRSFAVLRHPVRRAWAAFEQLLGTKDPALRQLMRETHRVGLPADPELWQMDVQQSHALFIDFLGFLKRNLNGQTRLPTHPVWASQSEILAGFSRFSSPDAVLREDRLDQDLAWLSATAGLDADAVGAPAVETFPDFLADPKVHQAARSAYPRDYVAFGFTDPS</sequence>
<dbReference type="RefSeq" id="WP_101459379.1">
    <property type="nucleotide sequence ID" value="NZ_CP025408.1"/>
</dbReference>
<reference evidence="1 2" key="1">
    <citation type="submission" date="2017-12" db="EMBL/GenBank/DDBJ databases">
        <authorList>
            <person name="Hurst M.R.H."/>
        </authorList>
    </citation>
    <scope>NUCLEOTIDE SEQUENCE [LARGE SCALE GENOMIC DNA]</scope>
    <source>
        <strain evidence="1 2">BM15</strain>
    </source>
</reference>
<keyword evidence="2" id="KW-1185">Reference proteome</keyword>
<dbReference type="InterPro" id="IPR027417">
    <property type="entry name" value="P-loop_NTPase"/>
</dbReference>
<protein>
    <recommendedName>
        <fullName evidence="3">Nodulation protein NodH</fullName>
    </recommendedName>
</protein>
<dbReference type="Proteomes" id="UP000233742">
    <property type="component" value="Chromosome"/>
</dbReference>